<evidence type="ECO:0000256" key="2">
    <source>
        <dbReference type="SAM" id="Phobius"/>
    </source>
</evidence>
<feature type="compositionally biased region" description="Low complexity" evidence="1">
    <location>
        <begin position="70"/>
        <end position="83"/>
    </location>
</feature>
<protein>
    <submittedName>
        <fullName evidence="3">Uncharacterized protein</fullName>
    </submittedName>
</protein>
<reference evidence="3" key="1">
    <citation type="journal article" date="2018" name="Data Brief">
        <title>Genome sequence data from 17 accessions of Ensete ventricosum, a staple food crop for millions in Ethiopia.</title>
        <authorList>
            <person name="Yemataw Z."/>
            <person name="Muzemil S."/>
            <person name="Ambachew D."/>
            <person name="Tripathi L."/>
            <person name="Tesfaye K."/>
            <person name="Chala A."/>
            <person name="Farbos A."/>
            <person name="O'Neill P."/>
            <person name="Moore K."/>
            <person name="Grant M."/>
            <person name="Studholme D.J."/>
        </authorList>
    </citation>
    <scope>NUCLEOTIDE SEQUENCE [LARGE SCALE GENOMIC DNA]</scope>
    <source>
        <tissue evidence="3">Leaf</tissue>
    </source>
</reference>
<dbReference type="PANTHER" id="PTHR38396:SF1">
    <property type="entry name" value="TRANSMEMBRANE PROTEIN"/>
    <property type="match status" value="1"/>
</dbReference>
<feature type="transmembrane region" description="Helical" evidence="2">
    <location>
        <begin position="6"/>
        <end position="26"/>
    </location>
</feature>
<sequence>MPPRGYVLILVSWALLTAITPTLIYWSASAKSNLVAPGEALLETKVSRRMMGSTDDGRLKKSRRRSIARAMVPAADPAPAPMAGDETPGQS</sequence>
<organism evidence="3">
    <name type="scientific">Ensete ventricosum</name>
    <name type="common">Abyssinian banana</name>
    <name type="synonym">Musa ensete</name>
    <dbReference type="NCBI Taxonomy" id="4639"/>
    <lineage>
        <taxon>Eukaryota</taxon>
        <taxon>Viridiplantae</taxon>
        <taxon>Streptophyta</taxon>
        <taxon>Embryophyta</taxon>
        <taxon>Tracheophyta</taxon>
        <taxon>Spermatophyta</taxon>
        <taxon>Magnoliopsida</taxon>
        <taxon>Liliopsida</taxon>
        <taxon>Zingiberales</taxon>
        <taxon>Musaceae</taxon>
        <taxon>Ensete</taxon>
    </lineage>
</organism>
<dbReference type="AlphaFoldDB" id="A0A445MGR2"/>
<accession>A0A445MGR2</accession>
<evidence type="ECO:0000256" key="1">
    <source>
        <dbReference type="SAM" id="MobiDB-lite"/>
    </source>
</evidence>
<dbReference type="PANTHER" id="PTHR38396">
    <property type="entry name" value="TRANSMEMBRANE PROTEIN"/>
    <property type="match status" value="1"/>
</dbReference>
<feature type="region of interest" description="Disordered" evidence="1">
    <location>
        <begin position="70"/>
        <end position="91"/>
    </location>
</feature>
<dbReference type="EMBL" id="KV875900">
    <property type="protein sequence ID" value="RZR73386.1"/>
    <property type="molecule type" value="Genomic_DNA"/>
</dbReference>
<keyword evidence="2" id="KW-0472">Membrane</keyword>
<dbReference type="Proteomes" id="UP000290560">
    <property type="component" value="Unassembled WGS sequence"/>
</dbReference>
<name>A0A445MGR2_ENSVE</name>
<evidence type="ECO:0000313" key="3">
    <source>
        <dbReference type="EMBL" id="RZR73386.1"/>
    </source>
</evidence>
<proteinExistence type="predicted"/>
<keyword evidence="2" id="KW-1133">Transmembrane helix</keyword>
<keyword evidence="2" id="KW-0812">Transmembrane</keyword>
<gene>
    <name evidence="3" type="ORF">BHM03_00023357</name>
</gene>